<accession>A0A0G0K4J4</accession>
<name>A0A0G0K4J4_9BACT</name>
<dbReference type="Proteomes" id="UP000034022">
    <property type="component" value="Unassembled WGS sequence"/>
</dbReference>
<dbReference type="SUPFAM" id="SSF81301">
    <property type="entry name" value="Nucleotidyltransferase"/>
    <property type="match status" value="1"/>
</dbReference>
<dbReference type="PANTHER" id="PTHR33933">
    <property type="entry name" value="NUCLEOTIDYLTRANSFERASE"/>
    <property type="match status" value="1"/>
</dbReference>
<feature type="domain" description="Polymerase beta nucleotidyltransferase" evidence="1">
    <location>
        <begin position="11"/>
        <end position="107"/>
    </location>
</feature>
<organism evidence="2 3">
    <name type="scientific">Candidatus Falkowbacteria bacterium GW2011_GWE1_38_31</name>
    <dbReference type="NCBI Taxonomy" id="1618638"/>
    <lineage>
        <taxon>Bacteria</taxon>
        <taxon>Candidatus Falkowiibacteriota</taxon>
    </lineage>
</organism>
<reference evidence="2 3" key="1">
    <citation type="journal article" date="2015" name="Nature">
        <title>rRNA introns, odd ribosomes, and small enigmatic genomes across a large radiation of phyla.</title>
        <authorList>
            <person name="Brown C.T."/>
            <person name="Hug L.A."/>
            <person name="Thomas B.C."/>
            <person name="Sharon I."/>
            <person name="Castelle C.J."/>
            <person name="Singh A."/>
            <person name="Wilkins M.J."/>
            <person name="Williams K.H."/>
            <person name="Banfield J.F."/>
        </authorList>
    </citation>
    <scope>NUCLEOTIDE SEQUENCE [LARGE SCALE GENOMIC DNA]</scope>
</reference>
<protein>
    <submittedName>
        <fullName evidence="2">Polymerase beta domain protein region protein</fullName>
    </submittedName>
</protein>
<sequence>MTTRVKNNELKKIVSVIKEKYKPEKIILFGSLAWGKATEDSDIDLFVVKNTKKARRERNRDVSRLLIDRKVAVDILVYTPSEVKERRRLGDFFIENILNSGKLLYAKK</sequence>
<dbReference type="InterPro" id="IPR052548">
    <property type="entry name" value="Type_VII_TA_antitoxin"/>
</dbReference>
<dbReference type="AlphaFoldDB" id="A0A0G0K4J4"/>
<evidence type="ECO:0000259" key="1">
    <source>
        <dbReference type="Pfam" id="PF18765"/>
    </source>
</evidence>
<evidence type="ECO:0000313" key="2">
    <source>
        <dbReference type="EMBL" id="KKQ70375.1"/>
    </source>
</evidence>
<proteinExistence type="predicted"/>
<comment type="caution">
    <text evidence="2">The sequence shown here is derived from an EMBL/GenBank/DDBJ whole genome shotgun (WGS) entry which is preliminary data.</text>
</comment>
<evidence type="ECO:0000313" key="3">
    <source>
        <dbReference type="Proteomes" id="UP000034022"/>
    </source>
</evidence>
<dbReference type="InterPro" id="IPR041633">
    <property type="entry name" value="Polbeta"/>
</dbReference>
<dbReference type="EMBL" id="LBUU01000005">
    <property type="protein sequence ID" value="KKQ70375.1"/>
    <property type="molecule type" value="Genomic_DNA"/>
</dbReference>
<gene>
    <name evidence="2" type="ORF">US91_C0005G0080</name>
</gene>
<dbReference type="CDD" id="cd05403">
    <property type="entry name" value="NT_KNTase_like"/>
    <property type="match status" value="1"/>
</dbReference>
<dbReference type="PANTHER" id="PTHR33933:SF3">
    <property type="entry name" value="PROTEIN ADENYLYLTRANSFERASE MJ0604-RELATED"/>
    <property type="match status" value="1"/>
</dbReference>
<dbReference type="InterPro" id="IPR043519">
    <property type="entry name" value="NT_sf"/>
</dbReference>
<dbReference type="PATRIC" id="fig|1618638.3.peg.683"/>
<dbReference type="Pfam" id="PF18765">
    <property type="entry name" value="Polbeta"/>
    <property type="match status" value="1"/>
</dbReference>
<dbReference type="Gene3D" id="3.30.460.10">
    <property type="entry name" value="Beta Polymerase, domain 2"/>
    <property type="match status" value="1"/>
</dbReference>